<sequence length="122" mass="13706">MGVMSKKLQIRRVLSRKIIQNGGSQLVPSWVHVSQPDGRLHHMSPYSSVPFQVFNVGVKSEVKFRSALLPEMYRLECFGGSNLVALLLRIAVDYRVHQFSTCLDGSDRLAFFVPIDSAAKEN</sequence>
<dbReference type="Proteomes" id="UP000813462">
    <property type="component" value="Unassembled WGS sequence"/>
</dbReference>
<accession>A0A978VLU5</accession>
<evidence type="ECO:0000313" key="2">
    <source>
        <dbReference type="Proteomes" id="UP000813462"/>
    </source>
</evidence>
<organism evidence="1 2">
    <name type="scientific">Ziziphus jujuba var. spinosa</name>
    <dbReference type="NCBI Taxonomy" id="714518"/>
    <lineage>
        <taxon>Eukaryota</taxon>
        <taxon>Viridiplantae</taxon>
        <taxon>Streptophyta</taxon>
        <taxon>Embryophyta</taxon>
        <taxon>Tracheophyta</taxon>
        <taxon>Spermatophyta</taxon>
        <taxon>Magnoliopsida</taxon>
        <taxon>eudicotyledons</taxon>
        <taxon>Gunneridae</taxon>
        <taxon>Pentapetalae</taxon>
        <taxon>rosids</taxon>
        <taxon>fabids</taxon>
        <taxon>Rosales</taxon>
        <taxon>Rhamnaceae</taxon>
        <taxon>Paliureae</taxon>
        <taxon>Ziziphus</taxon>
    </lineage>
</organism>
<reference evidence="1" key="1">
    <citation type="journal article" date="2021" name="Front. Plant Sci.">
        <title>Chromosome-Scale Genome Assembly for Chinese Sour Jujube and Insights Into Its Genome Evolution and Domestication Signature.</title>
        <authorList>
            <person name="Shen L.-Y."/>
            <person name="Luo H."/>
            <person name="Wang X.-L."/>
            <person name="Wang X.-M."/>
            <person name="Qiu X.-J."/>
            <person name="Liu H."/>
            <person name="Zhou S.-S."/>
            <person name="Jia K.-H."/>
            <person name="Nie S."/>
            <person name="Bao Y.-T."/>
            <person name="Zhang R.-G."/>
            <person name="Yun Q.-Z."/>
            <person name="Chai Y.-H."/>
            <person name="Lu J.-Y."/>
            <person name="Li Y."/>
            <person name="Zhao S.-W."/>
            <person name="Mao J.-F."/>
            <person name="Jia S.-G."/>
            <person name="Mao Y.-M."/>
        </authorList>
    </citation>
    <scope>NUCLEOTIDE SEQUENCE</scope>
    <source>
        <strain evidence="1">AT0</strain>
        <tissue evidence="1">Leaf</tissue>
    </source>
</reference>
<gene>
    <name evidence="1" type="ORF">FEM48_Zijuj04G0197800</name>
</gene>
<comment type="caution">
    <text evidence="1">The sequence shown here is derived from an EMBL/GenBank/DDBJ whole genome shotgun (WGS) entry which is preliminary data.</text>
</comment>
<protein>
    <submittedName>
        <fullName evidence="1">Uncharacterized protein</fullName>
    </submittedName>
</protein>
<proteinExistence type="predicted"/>
<name>A0A978VLU5_ZIZJJ</name>
<dbReference type="EMBL" id="JAEACU010000004">
    <property type="protein sequence ID" value="KAH7534064.1"/>
    <property type="molecule type" value="Genomic_DNA"/>
</dbReference>
<evidence type="ECO:0000313" key="1">
    <source>
        <dbReference type="EMBL" id="KAH7534064.1"/>
    </source>
</evidence>
<dbReference type="AlphaFoldDB" id="A0A978VLU5"/>